<dbReference type="InterPro" id="IPR014746">
    <property type="entry name" value="Gln_synth/guanido_kin_cat_dom"/>
</dbReference>
<dbReference type="PANTHER" id="PTHR11659">
    <property type="entry name" value="GLUTAMYL-TRNA GLN AMIDOTRANSFERASE SUBUNIT B MITOCHONDRIAL AND PROKARYOTIC PET112-RELATED"/>
    <property type="match status" value="1"/>
</dbReference>
<evidence type="ECO:0000313" key="8">
    <source>
        <dbReference type="EMBL" id="HEW52970.1"/>
    </source>
</evidence>
<dbReference type="InterPro" id="IPR018027">
    <property type="entry name" value="Asn/Gln_amidotransferase"/>
</dbReference>
<dbReference type="NCBIfam" id="TIGR00134">
    <property type="entry name" value="gatE_arch"/>
    <property type="match status" value="1"/>
</dbReference>
<keyword evidence="4 6" id="KW-0648">Protein biosynthesis</keyword>
<comment type="catalytic activity">
    <reaction evidence="5 6">
        <text>L-glutamyl-tRNA(Gln) + L-glutamine + ATP + H2O = L-glutaminyl-tRNA(Gln) + L-glutamate + ADP + phosphate + H(+)</text>
        <dbReference type="Rhea" id="RHEA:17521"/>
        <dbReference type="Rhea" id="RHEA-COMP:9681"/>
        <dbReference type="Rhea" id="RHEA-COMP:9684"/>
        <dbReference type="ChEBI" id="CHEBI:15377"/>
        <dbReference type="ChEBI" id="CHEBI:15378"/>
        <dbReference type="ChEBI" id="CHEBI:29985"/>
        <dbReference type="ChEBI" id="CHEBI:30616"/>
        <dbReference type="ChEBI" id="CHEBI:43474"/>
        <dbReference type="ChEBI" id="CHEBI:58359"/>
        <dbReference type="ChEBI" id="CHEBI:78520"/>
        <dbReference type="ChEBI" id="CHEBI:78521"/>
        <dbReference type="ChEBI" id="CHEBI:456216"/>
    </reaction>
</comment>
<dbReference type="GO" id="GO:0005737">
    <property type="term" value="C:cytoplasm"/>
    <property type="evidence" value="ECO:0007669"/>
    <property type="project" value="InterPro"/>
</dbReference>
<dbReference type="InterPro" id="IPR017958">
    <property type="entry name" value="Gln-tRNA_amidoTrfase_suB_CS"/>
</dbReference>
<dbReference type="GO" id="GO:0070681">
    <property type="term" value="P:glutaminyl-tRNAGln biosynthesis via transamidation"/>
    <property type="evidence" value="ECO:0007669"/>
    <property type="project" value="TreeGrafter"/>
</dbReference>
<dbReference type="SUPFAM" id="SSF89095">
    <property type="entry name" value="GatB/YqeY motif"/>
    <property type="match status" value="1"/>
</dbReference>
<keyword evidence="1 6" id="KW-0436">Ligase</keyword>
<dbReference type="GO" id="GO:0006412">
    <property type="term" value="P:translation"/>
    <property type="evidence" value="ECO:0007669"/>
    <property type="project" value="UniProtKB-UniRule"/>
</dbReference>
<dbReference type="GO" id="GO:0004812">
    <property type="term" value="F:aminoacyl-tRNA ligase activity"/>
    <property type="evidence" value="ECO:0007669"/>
    <property type="project" value="InterPro"/>
</dbReference>
<dbReference type="InterPro" id="IPR006075">
    <property type="entry name" value="Asn/Gln-tRNA_Trfase_suB/E_cat"/>
</dbReference>
<dbReference type="Pfam" id="PF02637">
    <property type="entry name" value="GatB_Yqey"/>
    <property type="match status" value="1"/>
</dbReference>
<dbReference type="SUPFAM" id="SSF55261">
    <property type="entry name" value="GAD domain-like"/>
    <property type="match status" value="1"/>
</dbReference>
<evidence type="ECO:0000259" key="7">
    <source>
        <dbReference type="SMART" id="SM00845"/>
    </source>
</evidence>
<comment type="caution">
    <text evidence="8">The sequence shown here is derived from an EMBL/GenBank/DDBJ whole genome shotgun (WGS) entry which is preliminary data.</text>
</comment>
<organism evidence="8">
    <name type="scientific">Ignisphaera aggregans</name>
    <dbReference type="NCBI Taxonomy" id="334771"/>
    <lineage>
        <taxon>Archaea</taxon>
        <taxon>Thermoproteota</taxon>
        <taxon>Thermoprotei</taxon>
        <taxon>Desulfurococcales</taxon>
        <taxon>Desulfurococcaceae</taxon>
        <taxon>Ignisphaera</taxon>
    </lineage>
</organism>
<evidence type="ECO:0000256" key="6">
    <source>
        <dbReference type="HAMAP-Rule" id="MF_00588"/>
    </source>
</evidence>
<evidence type="ECO:0000256" key="1">
    <source>
        <dbReference type="ARBA" id="ARBA00022598"/>
    </source>
</evidence>
<dbReference type="GO" id="GO:0016740">
    <property type="term" value="F:transferase activity"/>
    <property type="evidence" value="ECO:0007669"/>
    <property type="project" value="UniProtKB-KW"/>
</dbReference>
<comment type="subunit">
    <text evidence="6">Heterodimer of GatD and GatE.</text>
</comment>
<dbReference type="InterPro" id="IPR023168">
    <property type="entry name" value="GatB_Yqey_C_2"/>
</dbReference>
<dbReference type="SUPFAM" id="SSF55931">
    <property type="entry name" value="Glutamine synthetase/guanido kinase"/>
    <property type="match status" value="1"/>
</dbReference>
<accession>A0A7C2V945</accession>
<dbReference type="PROSITE" id="PS01234">
    <property type="entry name" value="GATB"/>
    <property type="match status" value="1"/>
</dbReference>
<dbReference type="HAMAP" id="MF_00588">
    <property type="entry name" value="GatE"/>
    <property type="match status" value="1"/>
</dbReference>
<dbReference type="SMART" id="SM00845">
    <property type="entry name" value="GatB_Yqey"/>
    <property type="match status" value="1"/>
</dbReference>
<dbReference type="Gene3D" id="3.30.1360.30">
    <property type="entry name" value="GAD-like domain"/>
    <property type="match status" value="1"/>
</dbReference>
<dbReference type="Gene3D" id="1.10.10.410">
    <property type="match status" value="1"/>
</dbReference>
<dbReference type="PANTHER" id="PTHR11659:SF2">
    <property type="entry name" value="GLUTAMYL-TRNA(GLN) AMIDOTRANSFERASE SUBUNIT E"/>
    <property type="match status" value="1"/>
</dbReference>
<dbReference type="InterPro" id="IPR042114">
    <property type="entry name" value="GatB_C_1"/>
</dbReference>
<dbReference type="InterPro" id="IPR017959">
    <property type="entry name" value="Asn/Gln-tRNA_amidoTrfase_suB/E"/>
</dbReference>
<dbReference type="InterPro" id="IPR003789">
    <property type="entry name" value="Asn/Gln_tRNA_amidoTrase-B-like"/>
</dbReference>
<keyword evidence="2 6" id="KW-0547">Nucleotide-binding</keyword>
<evidence type="ECO:0000256" key="3">
    <source>
        <dbReference type="ARBA" id="ARBA00022840"/>
    </source>
</evidence>
<dbReference type="GO" id="GO:0050567">
    <property type="term" value="F:glutaminyl-tRNA synthase (glutamine-hydrolyzing) activity"/>
    <property type="evidence" value="ECO:0007669"/>
    <property type="project" value="UniProtKB-UniRule"/>
</dbReference>
<dbReference type="InterPro" id="IPR029351">
    <property type="entry name" value="GAD_dom"/>
</dbReference>
<dbReference type="AlphaFoldDB" id="A0A7C2V945"/>
<dbReference type="InterPro" id="IPR004115">
    <property type="entry name" value="GAD-like_sf"/>
</dbReference>
<dbReference type="EMBL" id="DSGT01000006">
    <property type="protein sequence ID" value="HEW52970.1"/>
    <property type="molecule type" value="Genomic_DNA"/>
</dbReference>
<reference evidence="8" key="1">
    <citation type="journal article" date="2020" name="mSystems">
        <title>Genome- and Community-Level Interaction Insights into Carbon Utilization and Element Cycling Functions of Hydrothermarchaeota in Hydrothermal Sediment.</title>
        <authorList>
            <person name="Zhou Z."/>
            <person name="Liu Y."/>
            <person name="Xu W."/>
            <person name="Pan J."/>
            <person name="Luo Z.H."/>
            <person name="Li M."/>
        </authorList>
    </citation>
    <scope>NUCLEOTIDE SEQUENCE [LARGE SCALE GENOMIC DNA]</scope>
    <source>
        <strain evidence="8">SpSt-16</strain>
    </source>
</reference>
<dbReference type="Pfam" id="PF02934">
    <property type="entry name" value="GatB_N"/>
    <property type="match status" value="1"/>
</dbReference>
<evidence type="ECO:0000256" key="5">
    <source>
        <dbReference type="ARBA" id="ARBA00047913"/>
    </source>
</evidence>
<dbReference type="Gene3D" id="1.10.150.380">
    <property type="entry name" value="GatB domain, N-terminal subdomain"/>
    <property type="match status" value="1"/>
</dbReference>
<dbReference type="Pfam" id="PF02938">
    <property type="entry name" value="GAD"/>
    <property type="match status" value="1"/>
</dbReference>
<evidence type="ECO:0000256" key="2">
    <source>
        <dbReference type="ARBA" id="ARBA00022741"/>
    </source>
</evidence>
<evidence type="ECO:0000256" key="4">
    <source>
        <dbReference type="ARBA" id="ARBA00022917"/>
    </source>
</evidence>
<keyword evidence="3 6" id="KW-0067">ATP-binding</keyword>
<keyword evidence="8" id="KW-0808">Transferase</keyword>
<proteinExistence type="inferred from homology"/>
<dbReference type="GO" id="GO:0005524">
    <property type="term" value="F:ATP binding"/>
    <property type="evidence" value="ECO:0007669"/>
    <property type="project" value="UniProtKB-KW"/>
</dbReference>
<dbReference type="NCBIfam" id="NF003107">
    <property type="entry name" value="PRK04028.1"/>
    <property type="match status" value="1"/>
</dbReference>
<sequence>MVGLEIHQQLNTEKKLFCNCRTHLVKETELKNSSIVARYLRATRSELGDIDVAAAFETQRGRKYLYLSPSSASCLVELDEEPPHELNREALLITLAIAKALHAHPVDEVHVMRKIVVDGSNTTGFQRTAIIALGGYVADDEGAVGIQTLALEEDAARKISEDSSSVTYSLDRLGIPLIEISTAPDIRSPQQAKRVAEKIGLMLRLTGKVKRGIGTIRQDLNLSIKGSPKIEIKGVQKLELIPKVIQEEVRRLVGLAMIKDALAERGAREEEILAQHPVDITDYVRSCKNNVIQGGLRKGHRVYAIKLPYFDGLLGVELQSNRRFGTELADYARQWAGVKGIIHSDELPAYGIDEQTVKTIRSLLGVGEKDAFVIVVDAPEKALKALEVIKDRACKALYGIPKETRGANEDGTTRYLRPQPGAARMYPETDVPPIKIDEKLLAEADKFVPPSLEAKLEELTKVYGLSTELARQILFSEYLNLFEELVRSYSVEPKLVASVLTTIFGELKSEGVEIATLSDEHLHMIIKTIEIHKIYDKDAIKNLITTIIKNPSISQEELSQVASKLRTSEDEIRQIVKTKIAENIDAVKARGAKAFQLIMGKVMDELRGRADGKLVATIVKEEIDRVLQEETVQKP</sequence>
<name>A0A7C2V945_9CREN</name>
<protein>
    <recommendedName>
        <fullName evidence="6">Glutamyl-tRNA(Gln) amidotransferase subunit E</fullName>
        <shortName evidence="6">Glu-ADT subunit E</shortName>
        <ecNumber evidence="6">6.3.5.-</ecNumber>
    </recommendedName>
</protein>
<feature type="domain" description="Asn/Gln amidotransferase" evidence="7">
    <location>
        <begin position="480"/>
        <end position="623"/>
    </location>
</feature>
<dbReference type="InterPro" id="IPR004414">
    <property type="entry name" value="GatE"/>
</dbReference>
<dbReference type="EC" id="6.3.5.-" evidence="6"/>
<gene>
    <name evidence="6 8" type="primary">gatE</name>
    <name evidence="8" type="ORF">ENO77_02200</name>
</gene>
<comment type="similarity">
    <text evidence="6">Belongs to the GatB/GatE family. GatE subfamily.</text>
</comment>
<comment type="function">
    <text evidence="6">Allows the formation of correctly charged Gln-tRNA(Gln) through the transamidation of misacylated Glu-tRNA(Gln) in organisms which lack glutaminyl-tRNA synthetase. The reaction takes place in the presence of glutamine and ATP through an activated gamma-phospho-Glu-tRNA(Gln). The GatDE system is specific for glutamate and does not act on aspartate.</text>
</comment>